<feature type="transmembrane region" description="Helical" evidence="1">
    <location>
        <begin position="24"/>
        <end position="49"/>
    </location>
</feature>
<evidence type="ECO:0000313" key="3">
    <source>
        <dbReference type="Proteomes" id="UP000243799"/>
    </source>
</evidence>
<feature type="transmembrane region" description="Helical" evidence="1">
    <location>
        <begin position="255"/>
        <end position="274"/>
    </location>
</feature>
<sequence length="280" mass="28362">MFDDLQGVRSVRAELGKAVRRPALWLLPAVGVTLSVTFAYLIPYAGYAGGTEGPPNSDRGLAAMLPAEFVGSAIAGTPVFVGALALILGVLVVGGEYQTETWKTLLSQGPGRRTVYGAKVVTVAAGVLALTLALFAAAALASVVVAALQGQPMMWPPLSEIAAGLGAGWLITMMWAASGIMLAVVLRGVALPIGLGLVWLLAVQNLISAIAAPLVDWIADLQHALPGPNAGSLVASLGAATTTPGVTALVDGGQATLVTAGYLVVFLAVGGWLLSSRDMG</sequence>
<dbReference type="EMBL" id="FOKG01000011">
    <property type="protein sequence ID" value="SFB44449.1"/>
    <property type="molecule type" value="Genomic_DNA"/>
</dbReference>
<feature type="transmembrane region" description="Helical" evidence="1">
    <location>
        <begin position="161"/>
        <end position="186"/>
    </location>
</feature>
<dbReference type="STRING" id="490629.SAMN05216266_111210"/>
<gene>
    <name evidence="2" type="ORF">SAMN05216266_111210</name>
</gene>
<dbReference type="Proteomes" id="UP000243799">
    <property type="component" value="Unassembled WGS sequence"/>
</dbReference>
<organism evidence="2 3">
    <name type="scientific">Amycolatopsis marina</name>
    <dbReference type="NCBI Taxonomy" id="490629"/>
    <lineage>
        <taxon>Bacteria</taxon>
        <taxon>Bacillati</taxon>
        <taxon>Actinomycetota</taxon>
        <taxon>Actinomycetes</taxon>
        <taxon>Pseudonocardiales</taxon>
        <taxon>Pseudonocardiaceae</taxon>
        <taxon>Amycolatopsis</taxon>
    </lineage>
</organism>
<name>A0A1I1B265_9PSEU</name>
<dbReference type="GO" id="GO:0140359">
    <property type="term" value="F:ABC-type transporter activity"/>
    <property type="evidence" value="ECO:0007669"/>
    <property type="project" value="InterPro"/>
</dbReference>
<evidence type="ECO:0000256" key="1">
    <source>
        <dbReference type="SAM" id="Phobius"/>
    </source>
</evidence>
<keyword evidence="3" id="KW-1185">Reference proteome</keyword>
<dbReference type="PANTHER" id="PTHR37305:SF1">
    <property type="entry name" value="MEMBRANE PROTEIN"/>
    <property type="match status" value="1"/>
</dbReference>
<keyword evidence="1" id="KW-0472">Membrane</keyword>
<dbReference type="RefSeq" id="WP_091674676.1">
    <property type="nucleotide sequence ID" value="NZ_FOKG01000011.1"/>
</dbReference>
<evidence type="ECO:0000313" key="2">
    <source>
        <dbReference type="EMBL" id="SFB44449.1"/>
    </source>
</evidence>
<protein>
    <submittedName>
        <fullName evidence="2">ABC-type transport system involved in multi-copper enzyme maturation, permease component</fullName>
    </submittedName>
</protein>
<feature type="transmembrane region" description="Helical" evidence="1">
    <location>
        <begin position="193"/>
        <end position="215"/>
    </location>
</feature>
<dbReference type="PANTHER" id="PTHR37305">
    <property type="entry name" value="INTEGRAL MEMBRANE PROTEIN-RELATED"/>
    <property type="match status" value="1"/>
</dbReference>
<accession>A0A1I1B265</accession>
<dbReference type="Pfam" id="PF12679">
    <property type="entry name" value="ABC2_membrane_2"/>
    <property type="match status" value="1"/>
</dbReference>
<reference evidence="3" key="1">
    <citation type="submission" date="2016-10" db="EMBL/GenBank/DDBJ databases">
        <authorList>
            <person name="Varghese N."/>
            <person name="Submissions S."/>
        </authorList>
    </citation>
    <scope>NUCLEOTIDE SEQUENCE [LARGE SCALE GENOMIC DNA]</scope>
    <source>
        <strain evidence="3">CGMCC 4.3568</strain>
    </source>
</reference>
<dbReference type="AlphaFoldDB" id="A0A1I1B265"/>
<proteinExistence type="predicted"/>
<feature type="transmembrane region" description="Helical" evidence="1">
    <location>
        <begin position="69"/>
        <end position="95"/>
    </location>
</feature>
<keyword evidence="1" id="KW-0812">Transmembrane</keyword>
<dbReference type="OrthoDB" id="3376858at2"/>
<keyword evidence="1" id="KW-1133">Transmembrane helix</keyword>
<dbReference type="GO" id="GO:0005886">
    <property type="term" value="C:plasma membrane"/>
    <property type="evidence" value="ECO:0007669"/>
    <property type="project" value="UniProtKB-SubCell"/>
</dbReference>
<feature type="transmembrane region" description="Helical" evidence="1">
    <location>
        <begin position="116"/>
        <end position="149"/>
    </location>
</feature>